<gene>
    <name evidence="1" type="ORF">L210DRAFT_3501067</name>
</gene>
<reference evidence="1" key="1">
    <citation type="submission" date="2019-10" db="EMBL/GenBank/DDBJ databases">
        <authorList>
            <consortium name="DOE Joint Genome Institute"/>
            <person name="Kuo A."/>
            <person name="Miyauchi S."/>
            <person name="Kiss E."/>
            <person name="Drula E."/>
            <person name="Kohler A."/>
            <person name="Sanchez-Garcia M."/>
            <person name="Andreopoulos B."/>
            <person name="Barry K.W."/>
            <person name="Bonito G."/>
            <person name="Buee M."/>
            <person name="Carver A."/>
            <person name="Chen C."/>
            <person name="Cichocki N."/>
            <person name="Clum A."/>
            <person name="Culley D."/>
            <person name="Crous P.W."/>
            <person name="Fauchery L."/>
            <person name="Girlanda M."/>
            <person name="Hayes R."/>
            <person name="Keri Z."/>
            <person name="LaButti K."/>
            <person name="Lipzen A."/>
            <person name="Lombard V."/>
            <person name="Magnuson J."/>
            <person name="Maillard F."/>
            <person name="Morin E."/>
            <person name="Murat C."/>
            <person name="Nolan M."/>
            <person name="Ohm R."/>
            <person name="Pangilinan J."/>
            <person name="Pereira M."/>
            <person name="Perotto S."/>
            <person name="Peter M."/>
            <person name="Riley R."/>
            <person name="Sitrit Y."/>
            <person name="Stielow B."/>
            <person name="Szollosi G."/>
            <person name="Zifcakova L."/>
            <person name="Stursova M."/>
            <person name="Spatafora J.W."/>
            <person name="Tedersoo L."/>
            <person name="Vaario L.-M."/>
            <person name="Yamada A."/>
            <person name="Yan M."/>
            <person name="Wang P."/>
            <person name="Xu J."/>
            <person name="Bruns T."/>
            <person name="Baldrian P."/>
            <person name="Vilgalys R."/>
            <person name="Henrissat B."/>
            <person name="Grigoriev I.V."/>
            <person name="Hibbett D."/>
            <person name="Nagy L.G."/>
            <person name="Martin F.M."/>
        </authorList>
    </citation>
    <scope>NUCLEOTIDE SEQUENCE</scope>
    <source>
        <strain evidence="1">BED1</strain>
    </source>
</reference>
<accession>A0AAD4C2M3</accession>
<protein>
    <submittedName>
        <fullName evidence="1">Uncharacterized protein</fullName>
    </submittedName>
</protein>
<reference evidence="1" key="2">
    <citation type="journal article" date="2020" name="Nat. Commun.">
        <title>Large-scale genome sequencing of mycorrhizal fungi provides insights into the early evolution of symbiotic traits.</title>
        <authorList>
            <person name="Miyauchi S."/>
            <person name="Kiss E."/>
            <person name="Kuo A."/>
            <person name="Drula E."/>
            <person name="Kohler A."/>
            <person name="Sanchez-Garcia M."/>
            <person name="Morin E."/>
            <person name="Andreopoulos B."/>
            <person name="Barry K.W."/>
            <person name="Bonito G."/>
            <person name="Buee M."/>
            <person name="Carver A."/>
            <person name="Chen C."/>
            <person name="Cichocki N."/>
            <person name="Clum A."/>
            <person name="Culley D."/>
            <person name="Crous P.W."/>
            <person name="Fauchery L."/>
            <person name="Girlanda M."/>
            <person name="Hayes R.D."/>
            <person name="Keri Z."/>
            <person name="LaButti K."/>
            <person name="Lipzen A."/>
            <person name="Lombard V."/>
            <person name="Magnuson J."/>
            <person name="Maillard F."/>
            <person name="Murat C."/>
            <person name="Nolan M."/>
            <person name="Ohm R.A."/>
            <person name="Pangilinan J."/>
            <person name="Pereira M.F."/>
            <person name="Perotto S."/>
            <person name="Peter M."/>
            <person name="Pfister S."/>
            <person name="Riley R."/>
            <person name="Sitrit Y."/>
            <person name="Stielow J.B."/>
            <person name="Szollosi G."/>
            <person name="Zifcakova L."/>
            <person name="Stursova M."/>
            <person name="Spatafora J.W."/>
            <person name="Tedersoo L."/>
            <person name="Vaario L.M."/>
            <person name="Yamada A."/>
            <person name="Yan M."/>
            <person name="Wang P."/>
            <person name="Xu J."/>
            <person name="Bruns T."/>
            <person name="Baldrian P."/>
            <person name="Vilgalys R."/>
            <person name="Dunand C."/>
            <person name="Henrissat B."/>
            <person name="Grigoriev I.V."/>
            <person name="Hibbett D."/>
            <person name="Nagy L.G."/>
            <person name="Martin F.M."/>
        </authorList>
    </citation>
    <scope>NUCLEOTIDE SEQUENCE</scope>
    <source>
        <strain evidence="1">BED1</strain>
    </source>
</reference>
<sequence>MDIARSLKETSSPVNSISFCPARHTAEAFGTNYGLHVVSGEDPSLALLRSVAPQQHKLCSELLHTSLPKNSDAMRDILPQINGFVHTVIEAYNRHRVLIIRPDDVWLAILTQFCFFVNGNAEALRSAFVAHEGKQELVVVSGGNRYTMDPAYMAHQMTELMQEHITDASLREWIMPNFTTTTAVDRSISAIVMMGTMKEYFSYAFGLCCGIPKVTLEGEKSDWEEILRRLERLKKYGIQTTSWYHLLRPIISRFVAAYDNPTSPENLEFWNKVAHRSGGGSGPTWLSGWITAFCVFDEQGRWKGNRFSEVQCGDTDTKKSGDAKVDCVSEDMQGNDDDSDLSRLNADEFYSDSESTPHLTLDGFSYPRINCSDIPCGYAYVDVKLDDNGSPFDTMFVAGSVGSQMCCTEKTRTKLLPNGTRRRDTVRPLPAWWYFIKG</sequence>
<dbReference type="PANTHER" id="PTHR31252:SF11">
    <property type="entry name" value="DUF4419 DOMAIN-CONTAINING PROTEIN"/>
    <property type="match status" value="1"/>
</dbReference>
<dbReference type="Gene3D" id="1.20.120.1060">
    <property type="match status" value="1"/>
</dbReference>
<dbReference type="PANTHER" id="PTHR31252">
    <property type="entry name" value="DUF4419 DOMAIN-CONTAINING PROTEIN"/>
    <property type="match status" value="1"/>
</dbReference>
<dbReference type="Proteomes" id="UP001194468">
    <property type="component" value="Unassembled WGS sequence"/>
</dbReference>
<proteinExistence type="predicted"/>
<keyword evidence="2" id="KW-1185">Reference proteome</keyword>
<evidence type="ECO:0000313" key="2">
    <source>
        <dbReference type="Proteomes" id="UP001194468"/>
    </source>
</evidence>
<name>A0AAD4C2M3_BOLED</name>
<organism evidence="1 2">
    <name type="scientific">Boletus edulis BED1</name>
    <dbReference type="NCBI Taxonomy" id="1328754"/>
    <lineage>
        <taxon>Eukaryota</taxon>
        <taxon>Fungi</taxon>
        <taxon>Dikarya</taxon>
        <taxon>Basidiomycota</taxon>
        <taxon>Agaricomycotina</taxon>
        <taxon>Agaricomycetes</taxon>
        <taxon>Agaricomycetidae</taxon>
        <taxon>Boletales</taxon>
        <taxon>Boletineae</taxon>
        <taxon>Boletaceae</taxon>
        <taxon>Boletoideae</taxon>
        <taxon>Boletus</taxon>
    </lineage>
</organism>
<comment type="caution">
    <text evidence="1">The sequence shown here is derived from an EMBL/GenBank/DDBJ whole genome shotgun (WGS) entry which is preliminary data.</text>
</comment>
<dbReference type="AlphaFoldDB" id="A0AAD4C2M3"/>
<dbReference type="InterPro" id="IPR025533">
    <property type="entry name" value="DUF4419"/>
</dbReference>
<dbReference type="EMBL" id="WHUW01000004">
    <property type="protein sequence ID" value="KAF8447364.1"/>
    <property type="molecule type" value="Genomic_DNA"/>
</dbReference>
<dbReference type="Pfam" id="PF14388">
    <property type="entry name" value="DUF4419"/>
    <property type="match status" value="1"/>
</dbReference>
<evidence type="ECO:0000313" key="1">
    <source>
        <dbReference type="EMBL" id="KAF8447364.1"/>
    </source>
</evidence>